<accession>A0A0L6VTJ1</accession>
<name>A0A0L6VTJ1_9BASI</name>
<dbReference type="VEuPathDB" id="FungiDB:VP01_10841g1"/>
<dbReference type="EMBL" id="LAVV01000934">
    <property type="protein sequence ID" value="KNZ63927.1"/>
    <property type="molecule type" value="Genomic_DNA"/>
</dbReference>
<evidence type="ECO:0000313" key="2">
    <source>
        <dbReference type="Proteomes" id="UP000037035"/>
    </source>
</evidence>
<gene>
    <name evidence="1" type="ORF">VP01_10841g1</name>
</gene>
<sequence length="57" mass="6343">MLNAKGLAQNWVQLLPTAEFSHNYHDHISTSISPFKANYGFNLSYGHVPSPEKCLPA</sequence>
<dbReference type="AlphaFoldDB" id="A0A0L6VTJ1"/>
<proteinExistence type="predicted"/>
<protein>
    <submittedName>
        <fullName evidence="1">Uncharacterized protein</fullName>
    </submittedName>
</protein>
<evidence type="ECO:0000313" key="1">
    <source>
        <dbReference type="EMBL" id="KNZ63927.1"/>
    </source>
</evidence>
<keyword evidence="2" id="KW-1185">Reference proteome</keyword>
<organism evidence="1 2">
    <name type="scientific">Puccinia sorghi</name>
    <dbReference type="NCBI Taxonomy" id="27349"/>
    <lineage>
        <taxon>Eukaryota</taxon>
        <taxon>Fungi</taxon>
        <taxon>Dikarya</taxon>
        <taxon>Basidiomycota</taxon>
        <taxon>Pucciniomycotina</taxon>
        <taxon>Pucciniomycetes</taxon>
        <taxon>Pucciniales</taxon>
        <taxon>Pucciniaceae</taxon>
        <taxon>Puccinia</taxon>
    </lineage>
</organism>
<comment type="caution">
    <text evidence="1">The sequence shown here is derived from an EMBL/GenBank/DDBJ whole genome shotgun (WGS) entry which is preliminary data.</text>
</comment>
<feature type="non-terminal residue" evidence="1">
    <location>
        <position position="57"/>
    </location>
</feature>
<dbReference type="Proteomes" id="UP000037035">
    <property type="component" value="Unassembled WGS sequence"/>
</dbReference>
<reference evidence="1 2" key="1">
    <citation type="submission" date="2015-08" db="EMBL/GenBank/DDBJ databases">
        <title>Next Generation Sequencing and Analysis of the Genome of Puccinia sorghi L Schw, the Causal Agent of Maize Common Rust.</title>
        <authorList>
            <person name="Rochi L."/>
            <person name="Burguener G."/>
            <person name="Darino M."/>
            <person name="Turjanski A."/>
            <person name="Kreff E."/>
            <person name="Dieguez M.J."/>
            <person name="Sacco F."/>
        </authorList>
    </citation>
    <scope>NUCLEOTIDE SEQUENCE [LARGE SCALE GENOMIC DNA]</scope>
    <source>
        <strain evidence="1 2">RO10H11247</strain>
    </source>
</reference>